<dbReference type="EMBL" id="AQQV01000001">
    <property type="protein sequence ID" value="ORE89290.1"/>
    <property type="molecule type" value="Genomic_DNA"/>
</dbReference>
<evidence type="ECO:0000259" key="19">
    <source>
        <dbReference type="SMART" id="SM00479"/>
    </source>
</evidence>
<evidence type="ECO:0000256" key="14">
    <source>
        <dbReference type="ARBA" id="ARBA00049244"/>
    </source>
</evidence>
<dbReference type="GO" id="GO:0045004">
    <property type="term" value="P:DNA replication proofreading"/>
    <property type="evidence" value="ECO:0007669"/>
    <property type="project" value="TreeGrafter"/>
</dbReference>
<comment type="subunit">
    <text evidence="18">DNA polymerase III contains a core (composed of alpha, epsilon and theta chains) that associates with a tau subunit. This core dimerizes to form the POLIII' complex. PolIII' associates with the gamma complex (composed of gamma, delta, delta', psi and chi chains) and with the beta chain to form the complete DNA polymerase III complex.</text>
</comment>
<comment type="cofactor">
    <cofactor evidence="1 18">
        <name>Mn(2+)</name>
        <dbReference type="ChEBI" id="CHEBI:29035"/>
    </cofactor>
</comment>
<evidence type="ECO:0000256" key="16">
    <source>
        <dbReference type="PIRSR" id="PIRSR606309-2"/>
    </source>
</evidence>
<keyword evidence="7 18" id="KW-0540">Nuclease</keyword>
<keyword evidence="21" id="KW-1185">Reference proteome</keyword>
<dbReference type="InterPro" id="IPR006309">
    <property type="entry name" value="DnaQ_proteo"/>
</dbReference>
<feature type="binding site" evidence="16">
    <location>
        <position position="60"/>
    </location>
    <ligand>
        <name>substrate</name>
    </ligand>
</feature>
<evidence type="ECO:0000256" key="9">
    <source>
        <dbReference type="ARBA" id="ARBA00022801"/>
    </source>
</evidence>
<feature type="domain" description="Exonuclease" evidence="19">
    <location>
        <begin position="6"/>
        <end position="177"/>
    </location>
</feature>
<evidence type="ECO:0000256" key="13">
    <source>
        <dbReference type="ARBA" id="ARBA00023211"/>
    </source>
</evidence>
<evidence type="ECO:0000256" key="1">
    <source>
        <dbReference type="ARBA" id="ARBA00001936"/>
    </source>
</evidence>
<feature type="binding site" evidence="16">
    <location>
        <position position="11"/>
    </location>
    <ligand>
        <name>substrate</name>
    </ligand>
</feature>
<protein>
    <recommendedName>
        <fullName evidence="3 18">DNA polymerase III subunit epsilon</fullName>
        <ecNumber evidence="2 18">2.7.7.7</ecNumber>
    </recommendedName>
</protein>
<dbReference type="PANTHER" id="PTHR30231">
    <property type="entry name" value="DNA POLYMERASE III SUBUNIT EPSILON"/>
    <property type="match status" value="1"/>
</dbReference>
<dbReference type="GO" id="GO:0003677">
    <property type="term" value="F:DNA binding"/>
    <property type="evidence" value="ECO:0007669"/>
    <property type="project" value="InterPro"/>
</dbReference>
<keyword evidence="8 17" id="KW-0479">Metal-binding</keyword>
<feature type="binding site" evidence="17">
    <location>
        <position position="11"/>
    </location>
    <ligand>
        <name>a divalent metal cation</name>
        <dbReference type="ChEBI" id="CHEBI:60240"/>
        <label>1</label>
        <note>catalytic</note>
    </ligand>
</feature>
<evidence type="ECO:0000256" key="17">
    <source>
        <dbReference type="PIRSR" id="PIRSR606309-3"/>
    </source>
</evidence>
<dbReference type="NCBIfam" id="TIGR00573">
    <property type="entry name" value="dnaq"/>
    <property type="match status" value="1"/>
</dbReference>
<evidence type="ECO:0000256" key="11">
    <source>
        <dbReference type="ARBA" id="ARBA00022842"/>
    </source>
</evidence>
<evidence type="ECO:0000256" key="15">
    <source>
        <dbReference type="PIRSR" id="PIRSR606309-1"/>
    </source>
</evidence>
<dbReference type="InterPro" id="IPR012337">
    <property type="entry name" value="RNaseH-like_sf"/>
</dbReference>
<evidence type="ECO:0000256" key="3">
    <source>
        <dbReference type="ARBA" id="ARBA00020352"/>
    </source>
</evidence>
<comment type="catalytic activity">
    <reaction evidence="14 18">
        <text>DNA(n) + a 2'-deoxyribonucleoside 5'-triphosphate = DNA(n+1) + diphosphate</text>
        <dbReference type="Rhea" id="RHEA:22508"/>
        <dbReference type="Rhea" id="RHEA-COMP:17339"/>
        <dbReference type="Rhea" id="RHEA-COMP:17340"/>
        <dbReference type="ChEBI" id="CHEBI:33019"/>
        <dbReference type="ChEBI" id="CHEBI:61560"/>
        <dbReference type="ChEBI" id="CHEBI:173112"/>
        <dbReference type="EC" id="2.7.7.7"/>
    </reaction>
</comment>
<comment type="caution">
    <text evidence="20">The sequence shown here is derived from an EMBL/GenBank/DDBJ whole genome shotgun (WGS) entry which is preliminary data.</text>
</comment>
<evidence type="ECO:0000313" key="20">
    <source>
        <dbReference type="EMBL" id="ORE89290.1"/>
    </source>
</evidence>
<dbReference type="NCBIfam" id="TIGR01406">
    <property type="entry name" value="dnaQ_proteo"/>
    <property type="match status" value="1"/>
</dbReference>
<comment type="function">
    <text evidence="18">DNA polymerase III is a complex, multichain enzyme responsible for most of the replicative synthesis in bacteria. The epsilon subunit contain the editing function and is a proofreading 3'-5' exonuclease.</text>
</comment>
<dbReference type="SUPFAM" id="SSF53098">
    <property type="entry name" value="Ribonuclease H-like"/>
    <property type="match status" value="1"/>
</dbReference>
<dbReference type="GO" id="GO:0046872">
    <property type="term" value="F:metal ion binding"/>
    <property type="evidence" value="ECO:0007669"/>
    <property type="project" value="UniProtKB-KW"/>
</dbReference>
<keyword evidence="11 17" id="KW-0460">Magnesium</keyword>
<dbReference type="AlphaFoldDB" id="A0A1Y1SIQ8"/>
<dbReference type="GO" id="GO:0003887">
    <property type="term" value="F:DNA-directed DNA polymerase activity"/>
    <property type="evidence" value="ECO:0007669"/>
    <property type="project" value="UniProtKB-KW"/>
</dbReference>
<dbReference type="Gene3D" id="3.30.420.10">
    <property type="entry name" value="Ribonuclease H-like superfamily/Ribonuclease H"/>
    <property type="match status" value="1"/>
</dbReference>
<evidence type="ECO:0000313" key="21">
    <source>
        <dbReference type="Proteomes" id="UP000192342"/>
    </source>
</evidence>
<feature type="binding site" evidence="16">
    <location>
        <position position="13"/>
    </location>
    <ligand>
        <name>substrate</name>
    </ligand>
</feature>
<comment type="cofactor">
    <cofactor evidence="17">
        <name>Mg(2+)</name>
        <dbReference type="ChEBI" id="CHEBI:18420"/>
    </cofactor>
    <cofactor evidence="17">
        <name>Mn(2+)</name>
        <dbReference type="ChEBI" id="CHEBI:29035"/>
    </cofactor>
    <text evidence="17">Binds 2 divalent metal cations. Magnesium or manganese.</text>
</comment>
<feature type="binding site" evidence="16">
    <location>
        <position position="160"/>
    </location>
    <ligand>
        <name>substrate</name>
    </ligand>
</feature>
<dbReference type="Proteomes" id="UP000192342">
    <property type="component" value="Unassembled WGS sequence"/>
</dbReference>
<dbReference type="RefSeq" id="WP_083560276.1">
    <property type="nucleotide sequence ID" value="NZ_AQQV01000001.1"/>
</dbReference>
<evidence type="ECO:0000256" key="6">
    <source>
        <dbReference type="ARBA" id="ARBA00022705"/>
    </source>
</evidence>
<evidence type="ECO:0000256" key="4">
    <source>
        <dbReference type="ARBA" id="ARBA00022679"/>
    </source>
</evidence>
<keyword evidence="13 17" id="KW-0464">Manganese</keyword>
<dbReference type="NCBIfam" id="NF004316">
    <property type="entry name" value="PRK05711.1"/>
    <property type="match status" value="1"/>
</dbReference>
<feature type="binding site" evidence="17">
    <location>
        <position position="160"/>
    </location>
    <ligand>
        <name>a divalent metal cation</name>
        <dbReference type="ChEBI" id="CHEBI:60240"/>
        <label>1</label>
        <note>catalytic</note>
    </ligand>
</feature>
<dbReference type="GO" id="GO:0008408">
    <property type="term" value="F:3'-5' exonuclease activity"/>
    <property type="evidence" value="ECO:0007669"/>
    <property type="project" value="TreeGrafter"/>
</dbReference>
<keyword evidence="9 18" id="KW-0378">Hydrolase</keyword>
<gene>
    <name evidence="18" type="primary">dnaQ</name>
    <name evidence="20" type="ORF">ATO7_05405</name>
</gene>
<feature type="binding site" evidence="17">
    <location>
        <position position="13"/>
    </location>
    <ligand>
        <name>a divalent metal cation</name>
        <dbReference type="ChEBI" id="CHEBI:60240"/>
        <label>1</label>
        <note>catalytic</note>
    </ligand>
</feature>
<proteinExistence type="predicted"/>
<evidence type="ECO:0000256" key="12">
    <source>
        <dbReference type="ARBA" id="ARBA00022932"/>
    </source>
</evidence>
<reference evidence="20 21" key="1">
    <citation type="submission" date="2013-04" db="EMBL/GenBank/DDBJ databases">
        <title>Oceanococcus atlanticus 22II-S10r2 Genome Sequencing.</title>
        <authorList>
            <person name="Lai Q."/>
            <person name="Li G."/>
            <person name="Shao Z."/>
        </authorList>
    </citation>
    <scope>NUCLEOTIDE SEQUENCE [LARGE SCALE GENOMIC DNA]</scope>
    <source>
        <strain evidence="20 21">22II-S10r2</strain>
    </source>
</reference>
<dbReference type="InterPro" id="IPR006054">
    <property type="entry name" value="DnaQ"/>
</dbReference>
<dbReference type="FunFam" id="3.30.420.10:FF:000012">
    <property type="entry name" value="DNA polymerase III subunit epsilon"/>
    <property type="match status" value="1"/>
</dbReference>
<dbReference type="SMART" id="SM00479">
    <property type="entry name" value="EXOIII"/>
    <property type="match status" value="1"/>
</dbReference>
<dbReference type="STRING" id="1317117.ATO7_05405"/>
<keyword evidence="4 18" id="KW-0808">Transferase</keyword>
<keyword evidence="10 18" id="KW-0269">Exonuclease</keyword>
<dbReference type="InterPro" id="IPR013520">
    <property type="entry name" value="Ribonucl_H"/>
</dbReference>
<evidence type="ECO:0000256" key="5">
    <source>
        <dbReference type="ARBA" id="ARBA00022695"/>
    </source>
</evidence>
<dbReference type="GO" id="GO:0005829">
    <property type="term" value="C:cytosol"/>
    <property type="evidence" value="ECO:0007669"/>
    <property type="project" value="TreeGrafter"/>
</dbReference>
<organism evidence="20 21">
    <name type="scientific">Oceanococcus atlanticus</name>
    <dbReference type="NCBI Taxonomy" id="1317117"/>
    <lineage>
        <taxon>Bacteria</taxon>
        <taxon>Pseudomonadati</taxon>
        <taxon>Pseudomonadota</taxon>
        <taxon>Gammaproteobacteria</taxon>
        <taxon>Chromatiales</taxon>
        <taxon>Oceanococcaceae</taxon>
        <taxon>Oceanococcus</taxon>
    </lineage>
</organism>
<accession>A0A1Y1SIQ8</accession>
<dbReference type="InterPro" id="IPR036397">
    <property type="entry name" value="RNaseH_sf"/>
</dbReference>
<evidence type="ECO:0000256" key="7">
    <source>
        <dbReference type="ARBA" id="ARBA00022722"/>
    </source>
</evidence>
<evidence type="ECO:0000256" key="2">
    <source>
        <dbReference type="ARBA" id="ARBA00012417"/>
    </source>
</evidence>
<dbReference type="Pfam" id="PF00929">
    <property type="entry name" value="RNase_T"/>
    <property type="match status" value="1"/>
</dbReference>
<sequence>MNNAEREIVLDTETTGLEAAEHSIIEVGCLEIIDRRISGRSYHQYINPGRSIDDGAIAVHGITNEQLRDKPRFDEITDELLAFIGDAKLVIHNADFDMGFLAVEFERCGRAADWPPPGEVIDSLLLARKKHPGQRNSLDALCKRYEVDNSGRELHGALLDAELLAEVYLLLTGGQNKLLLSSGVDESNPGRSVAEVLAALGKQPRVQAASAAEREAHAAYLQRLREAAGDCLWTDELG</sequence>
<evidence type="ECO:0000256" key="18">
    <source>
        <dbReference type="RuleBase" id="RU364087"/>
    </source>
</evidence>
<dbReference type="CDD" id="cd06131">
    <property type="entry name" value="DNA_pol_III_epsilon_Ecoli_like"/>
    <property type="match status" value="1"/>
</dbReference>
<keyword evidence="6 18" id="KW-0235">DNA replication</keyword>
<name>A0A1Y1SIQ8_9GAMM</name>
<evidence type="ECO:0000256" key="8">
    <source>
        <dbReference type="ARBA" id="ARBA00022723"/>
    </source>
</evidence>
<dbReference type="PANTHER" id="PTHR30231:SF41">
    <property type="entry name" value="DNA POLYMERASE III SUBUNIT EPSILON"/>
    <property type="match status" value="1"/>
</dbReference>
<dbReference type="OrthoDB" id="9804290at2"/>
<keyword evidence="12 18" id="KW-0239">DNA-directed DNA polymerase</keyword>
<feature type="active site" description="Proton acceptor" evidence="15">
    <location>
        <position position="155"/>
    </location>
</feature>
<dbReference type="EC" id="2.7.7.7" evidence="2 18"/>
<evidence type="ECO:0000256" key="10">
    <source>
        <dbReference type="ARBA" id="ARBA00022839"/>
    </source>
</evidence>
<keyword evidence="5 18" id="KW-0548">Nucleotidyltransferase</keyword>